<dbReference type="AlphaFoldDB" id="A0AAQ3T940"/>
<dbReference type="SMART" id="SM00184">
    <property type="entry name" value="RING"/>
    <property type="match status" value="1"/>
</dbReference>
<feature type="compositionally biased region" description="Low complexity" evidence="5">
    <location>
        <begin position="312"/>
        <end position="382"/>
    </location>
</feature>
<feature type="region of interest" description="Disordered" evidence="5">
    <location>
        <begin position="534"/>
        <end position="614"/>
    </location>
</feature>
<evidence type="ECO:0000256" key="4">
    <source>
        <dbReference type="PROSITE-ProRule" id="PRU00175"/>
    </source>
</evidence>
<dbReference type="InterPro" id="IPR017907">
    <property type="entry name" value="Znf_RING_CS"/>
</dbReference>
<feature type="region of interest" description="Disordered" evidence="5">
    <location>
        <begin position="664"/>
        <end position="797"/>
    </location>
</feature>
<feature type="region of interest" description="Disordered" evidence="5">
    <location>
        <begin position="449"/>
        <end position="517"/>
    </location>
</feature>
<dbReference type="EMBL" id="CP144748">
    <property type="protein sequence ID" value="WVZ68152.1"/>
    <property type="molecule type" value="Genomic_DNA"/>
</dbReference>
<gene>
    <name evidence="7" type="ORF">U9M48_017128</name>
</gene>
<evidence type="ECO:0000256" key="3">
    <source>
        <dbReference type="ARBA" id="ARBA00022833"/>
    </source>
</evidence>
<keyword evidence="8" id="KW-1185">Reference proteome</keyword>
<dbReference type="PANTHER" id="PTHR37393">
    <property type="entry name" value="AT-RICH INTERACTIVE DOMAIN-CONTAINING PROTEIN 1A-LIKE"/>
    <property type="match status" value="1"/>
</dbReference>
<keyword evidence="1" id="KW-0479">Metal-binding</keyword>
<dbReference type="Gene3D" id="3.30.40.10">
    <property type="entry name" value="Zinc/RING finger domain, C3HC4 (zinc finger)"/>
    <property type="match status" value="1"/>
</dbReference>
<dbReference type="SUPFAM" id="SSF57850">
    <property type="entry name" value="RING/U-box"/>
    <property type="match status" value="1"/>
</dbReference>
<feature type="compositionally biased region" description="Basic and acidic residues" evidence="5">
    <location>
        <begin position="748"/>
        <end position="761"/>
    </location>
</feature>
<feature type="compositionally biased region" description="Low complexity" evidence="5">
    <location>
        <begin position="449"/>
        <end position="475"/>
    </location>
</feature>
<feature type="compositionally biased region" description="Polar residues" evidence="5">
    <location>
        <begin position="394"/>
        <end position="404"/>
    </location>
</feature>
<keyword evidence="3" id="KW-0862">Zinc</keyword>
<dbReference type="GO" id="GO:0008270">
    <property type="term" value="F:zinc ion binding"/>
    <property type="evidence" value="ECO:0007669"/>
    <property type="project" value="UniProtKB-KW"/>
</dbReference>
<feature type="compositionally biased region" description="Polar residues" evidence="5">
    <location>
        <begin position="558"/>
        <end position="583"/>
    </location>
</feature>
<evidence type="ECO:0000313" key="7">
    <source>
        <dbReference type="EMBL" id="WVZ68152.1"/>
    </source>
</evidence>
<reference evidence="7 8" key="1">
    <citation type="submission" date="2024-02" db="EMBL/GenBank/DDBJ databases">
        <title>High-quality chromosome-scale genome assembly of Pensacola bahiagrass (Paspalum notatum Flugge var. saurae).</title>
        <authorList>
            <person name="Vega J.M."/>
            <person name="Podio M."/>
            <person name="Orjuela J."/>
            <person name="Siena L.A."/>
            <person name="Pessino S.C."/>
            <person name="Combes M.C."/>
            <person name="Mariac C."/>
            <person name="Albertini E."/>
            <person name="Pupilli F."/>
            <person name="Ortiz J.P.A."/>
            <person name="Leblanc O."/>
        </authorList>
    </citation>
    <scope>NUCLEOTIDE SEQUENCE [LARGE SCALE GENOMIC DNA]</scope>
    <source>
        <strain evidence="7">R1</strain>
        <tissue evidence="7">Leaf</tissue>
    </source>
</reference>
<dbReference type="PROSITE" id="PS00518">
    <property type="entry name" value="ZF_RING_1"/>
    <property type="match status" value="1"/>
</dbReference>
<dbReference type="PROSITE" id="PS50089">
    <property type="entry name" value="ZF_RING_2"/>
    <property type="match status" value="1"/>
</dbReference>
<evidence type="ECO:0000256" key="5">
    <source>
        <dbReference type="SAM" id="MobiDB-lite"/>
    </source>
</evidence>
<accession>A0AAQ3T940</accession>
<feature type="region of interest" description="Disordered" evidence="5">
    <location>
        <begin position="1005"/>
        <end position="1097"/>
    </location>
</feature>
<dbReference type="Proteomes" id="UP001341281">
    <property type="component" value="Chromosome 04"/>
</dbReference>
<evidence type="ECO:0000259" key="6">
    <source>
        <dbReference type="PROSITE" id="PS50089"/>
    </source>
</evidence>
<feature type="compositionally biased region" description="Basic and acidic residues" evidence="5">
    <location>
        <begin position="1058"/>
        <end position="1074"/>
    </location>
</feature>
<feature type="compositionally biased region" description="Polar residues" evidence="5">
    <location>
        <begin position="764"/>
        <end position="776"/>
    </location>
</feature>
<proteinExistence type="predicted"/>
<evidence type="ECO:0000313" key="8">
    <source>
        <dbReference type="Proteomes" id="UP001341281"/>
    </source>
</evidence>
<feature type="region of interest" description="Disordered" evidence="5">
    <location>
        <begin position="280"/>
        <end position="437"/>
    </location>
</feature>
<feature type="compositionally biased region" description="Polar residues" evidence="5">
    <location>
        <begin position="670"/>
        <end position="695"/>
    </location>
</feature>
<evidence type="ECO:0000256" key="2">
    <source>
        <dbReference type="ARBA" id="ARBA00022771"/>
    </source>
</evidence>
<name>A0AAQ3T940_PASNO</name>
<evidence type="ECO:0000256" key="1">
    <source>
        <dbReference type="ARBA" id="ARBA00022723"/>
    </source>
</evidence>
<dbReference type="EMBL" id="CP144748">
    <property type="protein sequence ID" value="WVZ68153.1"/>
    <property type="molecule type" value="Genomic_DNA"/>
</dbReference>
<sequence length="1189" mass="127531">MGFDNECILSIQSLPGEYFCPVCRTLIYPNEALQTQCTHLYCKPCLAYVVATTKACPYDGYLVTETDSKPLMESNKSLADTIGKVTVHCLYNKSGCPWQGTLSACITHGTSCAYGNSPVVCNRCGIQIVHRQVQEHAQLCPGLQSQTQQADGNLVQPSAGTTQAVAQDSSLASVGSAPAPATTLPSATTATAVAASATATGGSAGATTASTVAVPPSFAAPSATAPQTPTTEQWYQQQQQQMQYSQYYQQQYPGYNPYMQQYQQYGQYQQVYQPYTQPQMQVPSQNMPQGSAQPASYVQNQVQSSQPQYVMQSQSQLQLPPLAGHPQPHQHPVQPHPQSQPHLPHLQAPASQSQPQQPIQSASQVPQLQPQGQVPLQLSGPQFQPTAHPPAPSQVGNQQFATTSAQAAPLQAQPLAQAPPAQQQQIVAQQQHAHMQALPPQQNLQPQMQLNSQVQLQPPQVQQQSYPQPQVYAQQTHHMQPQNASYPQQQTQHSAPLQHPVSQHPAPMRPPMPGQQPAMLPPQGIQHLTQHIGYQGQRPPIHPTVSSQAPLQGLPPHSSVSSQAGISPSPSQSHVQPNTQHVTGYNYAGQHVQTKGGMPTSYLAPPQQFQHQPGVPVNSFQASVINQQPATIRASDNAGLTSQSPAAGQPTGQGSLALETHASKSWRPENASNAAVSENSKNGTGSSVMRPTMSQPLGDENMNREHNDFGGRKDTAQTGVASQSTDGSVGHDGIVDQAGNSHGPLQGGKEHKDAPANRDKGGSLQPSCVPQGTGPQHPSGLDSFLPQHMMHPGQKHSFSENIQPPMLQPRVFGENQIQMPMSQTGGIRPGDGMIRPPMAGPLTGRHDTMVPPFVPEHLGRPHPLGASKNNGFGGGALASGRAFSDEGFNTSGEHLRSLAAYPGRHNNIEDDLKQFPGPSYLDAPGLQMGSGPFERALGRPDGFSDSLPGRPPFPNQKSLFPVGLHQDFSRKPNAIAGHPDFLSHGAEFDHHKPDAMPNFRNTGPFGQGVSGGPAGTRKDQFGSGSIPGNVHHSFDGPAFPPTHFHPGARKSLGVHAALSKEKRTGRGREEKDQGEFAIPAGSGHMHPGDPNLAADFSRHGLPKEPVHFGLGGPLRNGDVGWCRICMFNCGSAENLDLHVHTREHQQFAMDIVLKMKQDVAMRQKLNHGGSKLFHNKKVAGKGHFRGNRR</sequence>
<feature type="compositionally biased region" description="Polar residues" evidence="5">
    <location>
        <begin position="282"/>
        <end position="311"/>
    </location>
</feature>
<feature type="compositionally biased region" description="Low complexity" evidence="5">
    <location>
        <begin position="405"/>
        <end position="437"/>
    </location>
</feature>
<feature type="compositionally biased region" description="Gly residues" evidence="5">
    <location>
        <begin position="1005"/>
        <end position="1014"/>
    </location>
</feature>
<keyword evidence="2 4" id="KW-0863">Zinc-finger</keyword>
<feature type="compositionally biased region" description="Polar residues" evidence="5">
    <location>
        <begin position="476"/>
        <end position="495"/>
    </location>
</feature>
<feature type="compositionally biased region" description="Polar residues" evidence="5">
    <location>
        <begin position="716"/>
        <end position="727"/>
    </location>
</feature>
<feature type="compositionally biased region" description="Basic and acidic residues" evidence="5">
    <location>
        <begin position="701"/>
        <end position="715"/>
    </location>
</feature>
<dbReference type="InterPro" id="IPR013083">
    <property type="entry name" value="Znf_RING/FYVE/PHD"/>
</dbReference>
<feature type="domain" description="RING-type" evidence="6">
    <location>
        <begin position="20"/>
        <end position="59"/>
    </location>
</feature>
<protein>
    <recommendedName>
        <fullName evidence="6">RING-type domain-containing protein</fullName>
    </recommendedName>
</protein>
<dbReference type="PANTHER" id="PTHR37393:SF1">
    <property type="entry name" value="AT-RICH INTERACTIVE DOMAIN-CONTAINING PROTEIN 1A-LIKE"/>
    <property type="match status" value="1"/>
</dbReference>
<dbReference type="InterPro" id="IPR001841">
    <property type="entry name" value="Znf_RING"/>
</dbReference>
<organism evidence="7 8">
    <name type="scientific">Paspalum notatum var. saurae</name>
    <dbReference type="NCBI Taxonomy" id="547442"/>
    <lineage>
        <taxon>Eukaryota</taxon>
        <taxon>Viridiplantae</taxon>
        <taxon>Streptophyta</taxon>
        <taxon>Embryophyta</taxon>
        <taxon>Tracheophyta</taxon>
        <taxon>Spermatophyta</taxon>
        <taxon>Magnoliopsida</taxon>
        <taxon>Liliopsida</taxon>
        <taxon>Poales</taxon>
        <taxon>Poaceae</taxon>
        <taxon>PACMAD clade</taxon>
        <taxon>Panicoideae</taxon>
        <taxon>Andropogonodae</taxon>
        <taxon>Paspaleae</taxon>
        <taxon>Paspalinae</taxon>
        <taxon>Paspalum</taxon>
    </lineage>
</organism>